<dbReference type="EMBL" id="CAACYD010000006">
    <property type="protein sequence ID" value="VFA88232.1"/>
    <property type="molecule type" value="Genomic_DNA"/>
</dbReference>
<sequence>MHWPIAVLVTFTLFWVSPLIMLAGPGRTRQIGTGMAVSYTAIAATVGLVLLVDYLRTDV</sequence>
<evidence type="ECO:0000313" key="2">
    <source>
        <dbReference type="EMBL" id="VFA88232.1"/>
    </source>
</evidence>
<dbReference type="RefSeq" id="WP_131734046.1">
    <property type="nucleotide sequence ID" value="NZ_CAACYD010000006.1"/>
</dbReference>
<organism evidence="2 3">
    <name type="scientific">Gordonia paraffinivorans</name>
    <dbReference type="NCBI Taxonomy" id="175628"/>
    <lineage>
        <taxon>Bacteria</taxon>
        <taxon>Bacillati</taxon>
        <taxon>Actinomycetota</taxon>
        <taxon>Actinomycetes</taxon>
        <taxon>Mycobacteriales</taxon>
        <taxon>Gordoniaceae</taxon>
        <taxon>Gordonia</taxon>
    </lineage>
</organism>
<accession>A0ABD7V1L3</accession>
<evidence type="ECO:0000256" key="1">
    <source>
        <dbReference type="SAM" id="Phobius"/>
    </source>
</evidence>
<proteinExistence type="predicted"/>
<keyword evidence="1" id="KW-0812">Transmembrane</keyword>
<feature type="transmembrane region" description="Helical" evidence="1">
    <location>
        <begin position="6"/>
        <end position="24"/>
    </location>
</feature>
<keyword evidence="1" id="KW-1133">Transmembrane helix</keyword>
<name>A0ABD7V1L3_9ACTN</name>
<dbReference type="Proteomes" id="UP000360750">
    <property type="component" value="Unassembled WGS sequence"/>
</dbReference>
<dbReference type="AlphaFoldDB" id="A0ABD7V1L3"/>
<evidence type="ECO:0000313" key="3">
    <source>
        <dbReference type="Proteomes" id="UP000360750"/>
    </source>
</evidence>
<reference evidence="2 3" key="1">
    <citation type="submission" date="2019-02" db="EMBL/GenBank/DDBJ databases">
        <authorList>
            <consortium name="Pathogen Informatics"/>
        </authorList>
    </citation>
    <scope>NUCLEOTIDE SEQUENCE [LARGE SCALE GENOMIC DNA]</scope>
    <source>
        <strain evidence="2 3">3012STDY6756503</strain>
    </source>
</reference>
<gene>
    <name evidence="2" type="ORF">NCTC8139_01775</name>
</gene>
<feature type="transmembrane region" description="Helical" evidence="1">
    <location>
        <begin position="36"/>
        <end position="55"/>
    </location>
</feature>
<keyword evidence="1" id="KW-0472">Membrane</keyword>
<dbReference type="GeneID" id="60749788"/>
<comment type="caution">
    <text evidence="2">The sequence shown here is derived from an EMBL/GenBank/DDBJ whole genome shotgun (WGS) entry which is preliminary data.</text>
</comment>
<protein>
    <submittedName>
        <fullName evidence="2">Uncharacterized protein</fullName>
    </submittedName>
</protein>